<dbReference type="Proteomes" id="UP000185812">
    <property type="component" value="Unassembled WGS sequence"/>
</dbReference>
<protein>
    <recommendedName>
        <fullName evidence="3">6-bladed beta-propeller protein</fullName>
    </recommendedName>
</protein>
<organism evidence="1 2">
    <name type="scientific">Rhodothermus profundi</name>
    <dbReference type="NCBI Taxonomy" id="633813"/>
    <lineage>
        <taxon>Bacteria</taxon>
        <taxon>Pseudomonadati</taxon>
        <taxon>Rhodothermota</taxon>
        <taxon>Rhodothermia</taxon>
        <taxon>Rhodothermales</taxon>
        <taxon>Rhodothermaceae</taxon>
        <taxon>Rhodothermus</taxon>
    </lineage>
</organism>
<evidence type="ECO:0000313" key="1">
    <source>
        <dbReference type="EMBL" id="SHK70318.1"/>
    </source>
</evidence>
<reference evidence="2" key="1">
    <citation type="submission" date="2016-11" db="EMBL/GenBank/DDBJ databases">
        <authorList>
            <person name="Varghese N."/>
            <person name="Submissions S."/>
        </authorList>
    </citation>
    <scope>NUCLEOTIDE SEQUENCE [LARGE SCALE GENOMIC DNA]</scope>
    <source>
        <strain evidence="2">DSM 22212</strain>
    </source>
</reference>
<gene>
    <name evidence="1" type="ORF">SAMN04488087_1773</name>
</gene>
<dbReference type="Gene3D" id="2.120.10.30">
    <property type="entry name" value="TolB, C-terminal domain"/>
    <property type="match status" value="1"/>
</dbReference>
<dbReference type="RefSeq" id="WP_245771989.1">
    <property type="nucleotide sequence ID" value="NZ_FRAU01000005.1"/>
</dbReference>
<keyword evidence="2" id="KW-1185">Reference proteome</keyword>
<evidence type="ECO:0008006" key="3">
    <source>
        <dbReference type="Google" id="ProtNLM"/>
    </source>
</evidence>
<evidence type="ECO:0000313" key="2">
    <source>
        <dbReference type="Proteomes" id="UP000185812"/>
    </source>
</evidence>
<dbReference type="InterPro" id="IPR011042">
    <property type="entry name" value="6-blade_b-propeller_TolB-like"/>
</dbReference>
<name>A0A1M6UMG8_9BACT</name>
<sequence>MSLLLDEPGLVKAHSIDHHYAAVMGLGTDNKGLRWLWVVVTGALLCGCGAEKPAELRAELVLVDTIRLAEPDTLFLGEFLWIEVALQPFRLYVPDFRLGRVVVYDSSGRPVQVIGHRGEGPGALYPPYRVLLHEKFIYVLQQYGIISRFDRAGRFMDRLRFPEGYDPATLGFRLLDAGHLVVPSFSYAEPCSSVWEPVCAETRVFSVVDTGLGRVTGRFGVYPQMYWEGNYAARAAEIDVQVDGGLAVAVYGLSSEVQFYAVSDTGGVLLRRVVLRHPAWRDPPQELPARLAVENRARYNELMRRASWMSRAYFVADTLVLAYFYNKKVDFYERPGWEDAAIAPYGVLVSTSGRWQQALELPGPVLGRDAAYHLYIRLSDEPDRRLIGRYRVVLRQ</sequence>
<dbReference type="EMBL" id="FRAU01000005">
    <property type="protein sequence ID" value="SHK70318.1"/>
    <property type="molecule type" value="Genomic_DNA"/>
</dbReference>
<dbReference type="AlphaFoldDB" id="A0A1M6UMG8"/>
<dbReference type="STRING" id="633813.SAMN04488087_1773"/>
<accession>A0A1M6UMG8</accession>
<proteinExistence type="predicted"/>